<proteinExistence type="predicted"/>
<reference evidence="6" key="2">
    <citation type="journal article" date="2016" name="Int. J. Syst. Evol. Microbiol.">
        <title>Complete genome sequence and cell structure of Limnochorda pilosa, a Gram-negative spore-former within the phylum Firmicutes.</title>
        <authorList>
            <person name="Watanabe M."/>
            <person name="Kojima H."/>
            <person name="Fukui M."/>
        </authorList>
    </citation>
    <scope>NUCLEOTIDE SEQUENCE [LARGE SCALE GENOMIC DNA]</scope>
    <source>
        <strain evidence="6">HC45</strain>
    </source>
</reference>
<evidence type="ECO:0000313" key="5">
    <source>
        <dbReference type="EMBL" id="BAS28579.1"/>
    </source>
</evidence>
<dbReference type="Pfam" id="PF00005">
    <property type="entry name" value="ABC_tran"/>
    <property type="match status" value="1"/>
</dbReference>
<evidence type="ECO:0000256" key="1">
    <source>
        <dbReference type="ARBA" id="ARBA00022448"/>
    </source>
</evidence>
<keyword evidence="3 5" id="KW-0067">ATP-binding</keyword>
<keyword evidence="1" id="KW-0813">Transport</keyword>
<dbReference type="PANTHER" id="PTHR42939:SF1">
    <property type="entry name" value="ABC TRANSPORTER ATP-BINDING PROTEIN ALBC-RELATED"/>
    <property type="match status" value="1"/>
</dbReference>
<dbReference type="STRING" id="1555112.LIP_2749"/>
<dbReference type="InterPro" id="IPR051782">
    <property type="entry name" value="ABC_Transporter_VariousFunc"/>
</dbReference>
<dbReference type="PANTHER" id="PTHR42939">
    <property type="entry name" value="ABC TRANSPORTER ATP-BINDING PROTEIN ALBC-RELATED"/>
    <property type="match status" value="1"/>
</dbReference>
<dbReference type="Proteomes" id="UP000065807">
    <property type="component" value="Chromosome"/>
</dbReference>
<accession>A0A0K2SP26</accession>
<dbReference type="InterPro" id="IPR027417">
    <property type="entry name" value="P-loop_NTPase"/>
</dbReference>
<dbReference type="GO" id="GO:0016887">
    <property type="term" value="F:ATP hydrolysis activity"/>
    <property type="evidence" value="ECO:0007669"/>
    <property type="project" value="InterPro"/>
</dbReference>
<dbReference type="InterPro" id="IPR003593">
    <property type="entry name" value="AAA+_ATPase"/>
</dbReference>
<name>A0A0K2SP26_LIMPI</name>
<keyword evidence="6" id="KW-1185">Reference proteome</keyword>
<dbReference type="EMBL" id="AP014924">
    <property type="protein sequence ID" value="BAS28579.1"/>
    <property type="molecule type" value="Genomic_DNA"/>
</dbReference>
<dbReference type="Gene3D" id="3.40.50.300">
    <property type="entry name" value="P-loop containing nucleotide triphosphate hydrolases"/>
    <property type="match status" value="1"/>
</dbReference>
<gene>
    <name evidence="5" type="ORF">LIP_2749</name>
</gene>
<organism evidence="5 6">
    <name type="scientific">Limnochorda pilosa</name>
    <dbReference type="NCBI Taxonomy" id="1555112"/>
    <lineage>
        <taxon>Bacteria</taxon>
        <taxon>Bacillati</taxon>
        <taxon>Bacillota</taxon>
        <taxon>Limnochordia</taxon>
        <taxon>Limnochordales</taxon>
        <taxon>Limnochordaceae</taxon>
        <taxon>Limnochorda</taxon>
    </lineage>
</organism>
<dbReference type="CDD" id="cd03230">
    <property type="entry name" value="ABC_DR_subfamily_A"/>
    <property type="match status" value="1"/>
</dbReference>
<sequence>MSDTGGASLELRGISVTYQSGAGVQDVTFGLKPGQVGALLGPNGAGKTTLLRAIATLLPARGEIRIKGASSRTGSTYRRLLAFLADEPELPSWLTGWEIAEFVEALWHEQGYIDRFAAVVQRWVPQETLLRKQTTGEYSRGNQQRLAIALTLARNADLYALDEPDAHLDVLSRELLVREIQAVTERGKIVLYATHDPFLASRVGSVILLVHRGHVLEMGEIHDAQAIIRRLERLAEGHRDDNDEDELGC</sequence>
<dbReference type="AlphaFoldDB" id="A0A0K2SP26"/>
<evidence type="ECO:0000259" key="4">
    <source>
        <dbReference type="PROSITE" id="PS50893"/>
    </source>
</evidence>
<reference evidence="6" key="1">
    <citation type="submission" date="2015-07" db="EMBL/GenBank/DDBJ databases">
        <title>Complete genome sequence and phylogenetic analysis of Limnochorda pilosa.</title>
        <authorList>
            <person name="Watanabe M."/>
            <person name="Kojima H."/>
            <person name="Fukui M."/>
        </authorList>
    </citation>
    <scope>NUCLEOTIDE SEQUENCE [LARGE SCALE GENOMIC DNA]</scope>
    <source>
        <strain evidence="6">HC45</strain>
    </source>
</reference>
<dbReference type="SUPFAM" id="SSF52540">
    <property type="entry name" value="P-loop containing nucleoside triphosphate hydrolases"/>
    <property type="match status" value="1"/>
</dbReference>
<evidence type="ECO:0000256" key="2">
    <source>
        <dbReference type="ARBA" id="ARBA00022741"/>
    </source>
</evidence>
<evidence type="ECO:0000256" key="3">
    <source>
        <dbReference type="ARBA" id="ARBA00022840"/>
    </source>
</evidence>
<feature type="domain" description="ABC transporter" evidence="4">
    <location>
        <begin position="9"/>
        <end position="237"/>
    </location>
</feature>
<dbReference type="PROSITE" id="PS50893">
    <property type="entry name" value="ABC_TRANSPORTER_2"/>
    <property type="match status" value="1"/>
</dbReference>
<evidence type="ECO:0000313" key="6">
    <source>
        <dbReference type="Proteomes" id="UP000065807"/>
    </source>
</evidence>
<dbReference type="SMART" id="SM00382">
    <property type="entry name" value="AAA"/>
    <property type="match status" value="1"/>
</dbReference>
<keyword evidence="2" id="KW-0547">Nucleotide-binding</keyword>
<dbReference type="RefSeq" id="WP_158509682.1">
    <property type="nucleotide sequence ID" value="NZ_AP014924.1"/>
</dbReference>
<protein>
    <submittedName>
        <fullName evidence="5">ABC transporter ATP-binding protein</fullName>
    </submittedName>
</protein>
<dbReference type="OrthoDB" id="9804819at2"/>
<dbReference type="InterPro" id="IPR003439">
    <property type="entry name" value="ABC_transporter-like_ATP-bd"/>
</dbReference>
<dbReference type="GO" id="GO:0005524">
    <property type="term" value="F:ATP binding"/>
    <property type="evidence" value="ECO:0007669"/>
    <property type="project" value="UniProtKB-KW"/>
</dbReference>
<dbReference type="KEGG" id="lpil:LIP_2749"/>